<dbReference type="SMART" id="SM00064">
    <property type="entry name" value="FYVE"/>
    <property type="match status" value="1"/>
</dbReference>
<sequence length="382" mass="43697">MDSQKLDILNYYLDACTKQQRRREDWKLIKTKGDLQVFRKCKHKKHFSNGAKTDPLTNLHNTPINFVLHGINNVEGCTLHEIQNVLCARLTVDFRAMMKLLHGNDFLDGAILSVFDTGLTQKRDRFKNDPITNTLQWFALKSSSVLAKNEQFCMQSYSQIVNTPIAPTKTFVWTLHPVSPTNAYRDVKVKRSTWELGLVAEEISTTSLRISVRCQSKDNHLHPSALRFVTNMLTRLQDAIQTLQAAKCKNLVSQDQWIKDDERSECAQCTTEFTTFRRRHHCRVCGEVICSSCSAHHSVNEGSTKIRICRKCLLCQSYDNKPEGNQKRGRTSRLSQSWYSTARSSSVESMETAEYYAFLRNGDSTKSFTTSRPCECSAISEI</sequence>
<evidence type="ECO:0000259" key="5">
    <source>
        <dbReference type="PROSITE" id="PS50178"/>
    </source>
</evidence>
<dbReference type="Proteomes" id="UP000243217">
    <property type="component" value="Unassembled WGS sequence"/>
</dbReference>
<dbReference type="InterPro" id="IPR000306">
    <property type="entry name" value="Znf_FYVE"/>
</dbReference>
<dbReference type="PANTHER" id="PTHR43102:SF2">
    <property type="entry name" value="GAF DOMAIN-CONTAINING PROTEIN"/>
    <property type="match status" value="1"/>
</dbReference>
<keyword evidence="7" id="KW-1185">Reference proteome</keyword>
<evidence type="ECO:0000313" key="7">
    <source>
        <dbReference type="Proteomes" id="UP000243217"/>
    </source>
</evidence>
<dbReference type="STRING" id="74557.A0A1V9Z4G1"/>
<gene>
    <name evidence="6" type="ORF">THRCLA_08621</name>
</gene>
<reference evidence="6 7" key="1">
    <citation type="journal article" date="2014" name="Genome Biol. Evol.">
        <title>The secreted proteins of Achlya hypogyna and Thraustotheca clavata identify the ancestral oomycete secretome and reveal gene acquisitions by horizontal gene transfer.</title>
        <authorList>
            <person name="Misner I."/>
            <person name="Blouin N."/>
            <person name="Leonard G."/>
            <person name="Richards T.A."/>
            <person name="Lane C.E."/>
        </authorList>
    </citation>
    <scope>NUCLEOTIDE SEQUENCE [LARGE SCALE GENOMIC DNA]</scope>
    <source>
        <strain evidence="6 7">ATCC 34112</strain>
    </source>
</reference>
<dbReference type="Gene3D" id="3.30.40.10">
    <property type="entry name" value="Zinc/RING finger domain, C3HC4 (zinc finger)"/>
    <property type="match status" value="1"/>
</dbReference>
<dbReference type="PROSITE" id="PS50178">
    <property type="entry name" value="ZF_FYVE"/>
    <property type="match status" value="1"/>
</dbReference>
<evidence type="ECO:0000256" key="3">
    <source>
        <dbReference type="ARBA" id="ARBA00022833"/>
    </source>
</evidence>
<dbReference type="GO" id="GO:0008270">
    <property type="term" value="F:zinc ion binding"/>
    <property type="evidence" value="ECO:0007669"/>
    <property type="project" value="UniProtKB-KW"/>
</dbReference>
<keyword evidence="2 4" id="KW-0863">Zinc-finger</keyword>
<evidence type="ECO:0000313" key="6">
    <source>
        <dbReference type="EMBL" id="OQR92730.1"/>
    </source>
</evidence>
<keyword evidence="3" id="KW-0862">Zinc</keyword>
<feature type="domain" description="FYVE-type" evidence="5">
    <location>
        <begin position="260"/>
        <end position="317"/>
    </location>
</feature>
<protein>
    <recommendedName>
        <fullName evidence="5">FYVE-type domain-containing protein</fullName>
    </recommendedName>
</protein>
<proteinExistence type="predicted"/>
<keyword evidence="1" id="KW-0479">Metal-binding</keyword>
<dbReference type="EMBL" id="JNBS01002308">
    <property type="protein sequence ID" value="OQR92730.1"/>
    <property type="molecule type" value="Genomic_DNA"/>
</dbReference>
<organism evidence="6 7">
    <name type="scientific">Thraustotheca clavata</name>
    <dbReference type="NCBI Taxonomy" id="74557"/>
    <lineage>
        <taxon>Eukaryota</taxon>
        <taxon>Sar</taxon>
        <taxon>Stramenopiles</taxon>
        <taxon>Oomycota</taxon>
        <taxon>Saprolegniomycetes</taxon>
        <taxon>Saprolegniales</taxon>
        <taxon>Achlyaceae</taxon>
        <taxon>Thraustotheca</taxon>
    </lineage>
</organism>
<dbReference type="PANTHER" id="PTHR43102">
    <property type="entry name" value="SLR1143 PROTEIN"/>
    <property type="match status" value="1"/>
</dbReference>
<name>A0A1V9Z4G1_9STRA</name>
<dbReference type="InterPro" id="IPR017455">
    <property type="entry name" value="Znf_FYVE-rel"/>
</dbReference>
<dbReference type="AlphaFoldDB" id="A0A1V9Z4G1"/>
<accession>A0A1V9Z4G1</accession>
<dbReference type="InterPro" id="IPR013083">
    <property type="entry name" value="Znf_RING/FYVE/PHD"/>
</dbReference>
<dbReference type="InterPro" id="IPR011011">
    <property type="entry name" value="Znf_FYVE_PHD"/>
</dbReference>
<evidence type="ECO:0000256" key="2">
    <source>
        <dbReference type="ARBA" id="ARBA00022771"/>
    </source>
</evidence>
<evidence type="ECO:0000256" key="4">
    <source>
        <dbReference type="PROSITE-ProRule" id="PRU00091"/>
    </source>
</evidence>
<evidence type="ECO:0000256" key="1">
    <source>
        <dbReference type="ARBA" id="ARBA00022723"/>
    </source>
</evidence>
<dbReference type="SUPFAM" id="SSF57903">
    <property type="entry name" value="FYVE/PHD zinc finger"/>
    <property type="match status" value="1"/>
</dbReference>
<comment type="caution">
    <text evidence="6">The sequence shown here is derived from an EMBL/GenBank/DDBJ whole genome shotgun (WGS) entry which is preliminary data.</text>
</comment>
<dbReference type="OrthoDB" id="79871at2759"/>
<dbReference type="Pfam" id="PF01363">
    <property type="entry name" value="FYVE"/>
    <property type="match status" value="1"/>
</dbReference>